<dbReference type="GO" id="GO:0004540">
    <property type="term" value="F:RNA nuclease activity"/>
    <property type="evidence" value="ECO:0007669"/>
    <property type="project" value="InterPro"/>
</dbReference>
<dbReference type="InterPro" id="IPR021139">
    <property type="entry name" value="NYN"/>
</dbReference>
<gene>
    <name evidence="2" type="ORF">A3B50_03195</name>
</gene>
<organism evidence="2 3">
    <name type="scientific">Candidatus Roizmanbacteria bacterium RIFCSPLOWO2_01_FULL_40_42</name>
    <dbReference type="NCBI Taxonomy" id="1802066"/>
    <lineage>
        <taxon>Bacteria</taxon>
        <taxon>Candidatus Roizmaniibacteriota</taxon>
    </lineage>
</organism>
<evidence type="ECO:0000259" key="1">
    <source>
        <dbReference type="Pfam" id="PF01936"/>
    </source>
</evidence>
<comment type="caution">
    <text evidence="2">The sequence shown here is derived from an EMBL/GenBank/DDBJ whole genome shotgun (WGS) entry which is preliminary data.</text>
</comment>
<dbReference type="EMBL" id="MGAQ01000021">
    <property type="protein sequence ID" value="OGK50054.1"/>
    <property type="molecule type" value="Genomic_DNA"/>
</dbReference>
<dbReference type="InterPro" id="IPR047140">
    <property type="entry name" value="LabA"/>
</dbReference>
<feature type="domain" description="NYN" evidence="1">
    <location>
        <begin position="4"/>
        <end position="130"/>
    </location>
</feature>
<evidence type="ECO:0000313" key="3">
    <source>
        <dbReference type="Proteomes" id="UP000178558"/>
    </source>
</evidence>
<dbReference type="AlphaFoldDB" id="A0A1F7J395"/>
<dbReference type="Proteomes" id="UP000178558">
    <property type="component" value="Unassembled WGS sequence"/>
</dbReference>
<accession>A0A1F7J395</accession>
<reference evidence="2 3" key="1">
    <citation type="journal article" date="2016" name="Nat. Commun.">
        <title>Thousands of microbial genomes shed light on interconnected biogeochemical processes in an aquifer system.</title>
        <authorList>
            <person name="Anantharaman K."/>
            <person name="Brown C.T."/>
            <person name="Hug L.A."/>
            <person name="Sharon I."/>
            <person name="Castelle C.J."/>
            <person name="Probst A.J."/>
            <person name="Thomas B.C."/>
            <person name="Singh A."/>
            <person name="Wilkins M.J."/>
            <person name="Karaoz U."/>
            <person name="Brodie E.L."/>
            <person name="Williams K.H."/>
            <person name="Hubbard S.S."/>
            <person name="Banfield J.F."/>
        </authorList>
    </citation>
    <scope>NUCLEOTIDE SEQUENCE [LARGE SCALE GENOMIC DNA]</scope>
</reference>
<name>A0A1F7J395_9BACT</name>
<evidence type="ECO:0000313" key="2">
    <source>
        <dbReference type="EMBL" id="OGK50054.1"/>
    </source>
</evidence>
<dbReference type="Pfam" id="PF01936">
    <property type="entry name" value="NYN"/>
    <property type="match status" value="1"/>
</dbReference>
<dbReference type="PANTHER" id="PTHR35458:SF2">
    <property type="entry name" value="SLR0755 PROTEIN"/>
    <property type="match status" value="1"/>
</dbReference>
<dbReference type="PANTHER" id="PTHR35458">
    <property type="entry name" value="SLR0755 PROTEIN"/>
    <property type="match status" value="1"/>
</dbReference>
<sequence>MNKIYAFIDSQNLNLGIKNQGWILDFARFRIYLKDKYNVSKAFLFIGYMPKNKKLYKLLQSYGYKLVYKLVFESKRKSNPIKGNVDAELVLNAMIEYPHYEKAVIVTGDGDFYCLVEYLKKQKKLARVIVPNHYRYSALLREFIKDIDFMNGLKKKLRIKKEGH</sequence>
<protein>
    <recommendedName>
        <fullName evidence="1">NYN domain-containing protein</fullName>
    </recommendedName>
</protein>
<proteinExistence type="predicted"/>
<dbReference type="Gene3D" id="3.40.50.1010">
    <property type="entry name" value="5'-nuclease"/>
    <property type="match status" value="1"/>
</dbReference>